<reference evidence="2 3" key="1">
    <citation type="journal article" date="2010" name="Nature">
        <title>Genome sequencing and analysis of the model grass Brachypodium distachyon.</title>
        <authorList>
            <consortium name="International Brachypodium Initiative"/>
        </authorList>
    </citation>
    <scope>NUCLEOTIDE SEQUENCE [LARGE SCALE GENOMIC DNA]</scope>
    <source>
        <strain evidence="2 3">Bd21</strain>
    </source>
</reference>
<protein>
    <submittedName>
        <fullName evidence="2 3">Uncharacterized protein</fullName>
    </submittedName>
</protein>
<evidence type="ECO:0000313" key="3">
    <source>
        <dbReference type="EnsemblPlants" id="PNT73985"/>
    </source>
</evidence>
<dbReference type="EnsemblPlants" id="PNT73985">
    <property type="protein sequence ID" value="PNT73985"/>
    <property type="gene ID" value="BRADI_1g05811v3"/>
</dbReference>
<sequence>MEHSSFIDGIDLLFMKVLETGDLDLEQLLVLGIRQLAGINPLWEEYINLSEPSSEEDNLDRDPDYEGEEEQDYQVNEENSDDAGAGANGDDGDDAGAGANGDDGDDDGDDDDDDGDDDDDDDDPDFDPMDEDEEDDEEEELEDDDDVDDPDYDPEEEEEDAAASAHTFIKVTIKRADMETCFLHLVPGVHVLHFGNLNVLERIRLWRRGDRRGFDFFPSETLKRVWRLDLFLMGLNPADYAAFEPPVPEPGDYEDEGWYDNIPDDDYGDEASSSSDDDMEDDMEDD</sequence>
<evidence type="ECO:0000313" key="4">
    <source>
        <dbReference type="Proteomes" id="UP000008810"/>
    </source>
</evidence>
<feature type="compositionally biased region" description="Acidic residues" evidence="1">
    <location>
        <begin position="251"/>
        <end position="286"/>
    </location>
</feature>
<proteinExistence type="predicted"/>
<gene>
    <name evidence="2" type="ORF">BRADI_1g05811v3</name>
</gene>
<feature type="region of interest" description="Disordered" evidence="1">
    <location>
        <begin position="243"/>
        <end position="286"/>
    </location>
</feature>
<dbReference type="Gramene" id="PNT73985">
    <property type="protein sequence ID" value="PNT73985"/>
    <property type="gene ID" value="BRADI_1g05811v3"/>
</dbReference>
<dbReference type="AlphaFoldDB" id="A0A2K2DI76"/>
<evidence type="ECO:0000256" key="1">
    <source>
        <dbReference type="SAM" id="MobiDB-lite"/>
    </source>
</evidence>
<dbReference type="OrthoDB" id="10345673at2759"/>
<dbReference type="EMBL" id="CM000880">
    <property type="protein sequence ID" value="PNT73985.1"/>
    <property type="molecule type" value="Genomic_DNA"/>
</dbReference>
<name>A0A2K2DI76_BRADI</name>
<evidence type="ECO:0000313" key="2">
    <source>
        <dbReference type="EMBL" id="PNT73985.1"/>
    </source>
</evidence>
<dbReference type="Proteomes" id="UP000008810">
    <property type="component" value="Chromosome 1"/>
</dbReference>
<dbReference type="InParanoid" id="A0A2K2DI76"/>
<reference evidence="2" key="2">
    <citation type="submission" date="2017-06" db="EMBL/GenBank/DDBJ databases">
        <title>WGS assembly of Brachypodium distachyon.</title>
        <authorList>
            <consortium name="The International Brachypodium Initiative"/>
            <person name="Lucas S."/>
            <person name="Harmon-Smith M."/>
            <person name="Lail K."/>
            <person name="Tice H."/>
            <person name="Grimwood J."/>
            <person name="Bruce D."/>
            <person name="Barry K."/>
            <person name="Shu S."/>
            <person name="Lindquist E."/>
            <person name="Wang M."/>
            <person name="Pitluck S."/>
            <person name="Vogel J.P."/>
            <person name="Garvin D.F."/>
            <person name="Mockler T.C."/>
            <person name="Schmutz J."/>
            <person name="Rokhsar D."/>
            <person name="Bevan M.W."/>
        </authorList>
    </citation>
    <scope>NUCLEOTIDE SEQUENCE</scope>
    <source>
        <strain evidence="2">Bd21</strain>
    </source>
</reference>
<organism evidence="2">
    <name type="scientific">Brachypodium distachyon</name>
    <name type="common">Purple false brome</name>
    <name type="synonym">Trachynia distachya</name>
    <dbReference type="NCBI Taxonomy" id="15368"/>
    <lineage>
        <taxon>Eukaryota</taxon>
        <taxon>Viridiplantae</taxon>
        <taxon>Streptophyta</taxon>
        <taxon>Embryophyta</taxon>
        <taxon>Tracheophyta</taxon>
        <taxon>Spermatophyta</taxon>
        <taxon>Magnoliopsida</taxon>
        <taxon>Liliopsida</taxon>
        <taxon>Poales</taxon>
        <taxon>Poaceae</taxon>
        <taxon>BOP clade</taxon>
        <taxon>Pooideae</taxon>
        <taxon>Stipodae</taxon>
        <taxon>Brachypodieae</taxon>
        <taxon>Brachypodium</taxon>
    </lineage>
</organism>
<accession>A0A2K2DI76</accession>
<feature type="region of interest" description="Disordered" evidence="1">
    <location>
        <begin position="50"/>
        <end position="164"/>
    </location>
</feature>
<keyword evidence="4" id="KW-1185">Reference proteome</keyword>
<feature type="compositionally biased region" description="Acidic residues" evidence="1">
    <location>
        <begin position="53"/>
        <end position="72"/>
    </location>
</feature>
<reference evidence="3" key="3">
    <citation type="submission" date="2018-08" db="UniProtKB">
        <authorList>
            <consortium name="EnsemblPlants"/>
        </authorList>
    </citation>
    <scope>IDENTIFICATION</scope>
    <source>
        <strain evidence="3">cv. Bd21</strain>
    </source>
</reference>
<feature type="compositionally biased region" description="Acidic residues" evidence="1">
    <location>
        <begin position="102"/>
        <end position="161"/>
    </location>
</feature>